<proteinExistence type="predicted"/>
<dbReference type="RefSeq" id="WP_157977774.1">
    <property type="nucleotide sequence ID" value="NZ_CP139965.1"/>
</dbReference>
<sequence length="746" mass="81925">MPMSRKHRPTLEFAFPVKRRARAALRSLILVLLFLSSEWSFAAQPSFFRFGIPQIASASIADFGSLNTPLQTGDRLKACGPVLCTVSSPTSVRLFGVNLLFGAALPDAEQAAQLARHLRALGVNLVRLHGLDSLSSAGGTGPIGLLTSGPFPTLDEQAVDRLRDFLEQLRENGIYADINLHVSYQFRPAIDHTQALPSGGPWPNQSKPLLLIDETAIALQARYAQMLLERLRGAGEPALALVEINNESSLVYHWMDGTLKRLVTGRLQATLVAEWRRYCEAHGVARCAEDNGIVPLNTADSSKAAAFLRFLSEKDKRYVDTVAAAVKHVNPDLLVIGSQMNFGSLANFRSFSAMDVLDDHFYVDQYQFPRGMWRWDNWQITDRSNIATGLVPLLGAAFYRSFDKPFLITEFNQPWPNRQSSEILPETVAFASLQDWSGLVFHDYAQTRDAYTADSPLEFSLVGDATKLVQFGQAAWIYRTGAIARLDAVMSYGMDDALILDATRARTTDGLAALLEQHGVINASSPFSARVGYAADAQATQTTAPATEARARFDLRARHVVINAPGVEGVTGYLQPGQRYDYGTFQIKLDPAARGFISLTLSARDNREIRQSRSLLLTVPGYTVGSAMSSRGPVPLDLSGTSAPLDYSLKHVFEAPSPRWTLFAPATHEIISLRAVKPPVWMERVPCTLTFSSSAASLRVYPLDANGHRLAALEPRFVRKTRDGFAIDLQAPGQAPSPWFELSASD</sequence>
<dbReference type="EMBL" id="CP139965">
    <property type="protein sequence ID" value="WQD76753.1"/>
    <property type="molecule type" value="Genomic_DNA"/>
</dbReference>
<gene>
    <name evidence="1" type="ORF">U0042_22095</name>
</gene>
<dbReference type="SUPFAM" id="SSF51445">
    <property type="entry name" value="(Trans)glycosidases"/>
    <property type="match status" value="1"/>
</dbReference>
<evidence type="ECO:0000313" key="1">
    <source>
        <dbReference type="EMBL" id="WQD76753.1"/>
    </source>
</evidence>
<reference evidence="1 2" key="1">
    <citation type="submission" date="2023-12" db="EMBL/GenBank/DDBJ databases">
        <title>Genome sequencing and assembly of bacterial species from a model synthetic community.</title>
        <authorList>
            <person name="Hogle S.L."/>
        </authorList>
    </citation>
    <scope>NUCLEOTIDE SEQUENCE [LARGE SCALE GENOMIC DNA]</scope>
    <source>
        <strain evidence="1 2">HAMBI 2494</strain>
    </source>
</reference>
<keyword evidence="2" id="KW-1185">Reference proteome</keyword>
<evidence type="ECO:0000313" key="2">
    <source>
        <dbReference type="Proteomes" id="UP001325479"/>
    </source>
</evidence>
<organism evidence="1 2">
    <name type="scientific">Paraburkholderia kururiensis</name>
    <dbReference type="NCBI Taxonomy" id="984307"/>
    <lineage>
        <taxon>Bacteria</taxon>
        <taxon>Pseudomonadati</taxon>
        <taxon>Pseudomonadota</taxon>
        <taxon>Betaproteobacteria</taxon>
        <taxon>Burkholderiales</taxon>
        <taxon>Burkholderiaceae</taxon>
        <taxon>Paraburkholderia</taxon>
    </lineage>
</organism>
<dbReference type="InterPro" id="IPR017853">
    <property type="entry name" value="GH"/>
</dbReference>
<evidence type="ECO:0008006" key="3">
    <source>
        <dbReference type="Google" id="ProtNLM"/>
    </source>
</evidence>
<dbReference type="Gene3D" id="3.20.20.80">
    <property type="entry name" value="Glycosidases"/>
    <property type="match status" value="1"/>
</dbReference>
<protein>
    <recommendedName>
        <fullName evidence="3">Glycoside hydrolase family 5 domain-containing protein</fullName>
    </recommendedName>
</protein>
<accession>A0ABZ0WHC8</accession>
<dbReference type="Proteomes" id="UP001325479">
    <property type="component" value="Chromosome"/>
</dbReference>
<name>A0ABZ0WHC8_9BURK</name>